<dbReference type="GO" id="GO:0016168">
    <property type="term" value="F:chlorophyll binding"/>
    <property type="evidence" value="ECO:0007669"/>
    <property type="project" value="UniProtKB-KW"/>
</dbReference>
<name>A0A7S3Q9Z2_9STRA</name>
<evidence type="ECO:0000256" key="9">
    <source>
        <dbReference type="SAM" id="SignalP"/>
    </source>
</evidence>
<evidence type="ECO:0000256" key="6">
    <source>
        <dbReference type="ARBA" id="ARBA00022640"/>
    </source>
</evidence>
<keyword evidence="8" id="KW-0148">Chlorophyll</keyword>
<keyword evidence="9" id="KW-0732">Signal</keyword>
<dbReference type="GO" id="GO:0009507">
    <property type="term" value="C:chloroplast"/>
    <property type="evidence" value="ECO:0007669"/>
    <property type="project" value="UniProtKB-SubCell"/>
</dbReference>
<sequence length="244" mass="26172">MKSIASAIVILASSACAFVPTSNGPLSSTSSLRLSDEVLEVLEEIPNGDPANLNELFRKTQSKAIPFMERPDLLDGSMAGDVGFDPLGLAKSPKMLRMFREAEVKHARLAMLAAAGWPLSELLDKKIAGFFNLAPALDAAGRATPSALSHTIDSYWIGVLAFAAIVDIYGTYVALDNDEDYFPGNLGFDPMGFYPDDSDPKGQKAMQLAEIKHGRTAMMAFAFYLMEESVAQGSLFNPLALGGN</sequence>
<dbReference type="PROSITE" id="PS51257">
    <property type="entry name" value="PROKAR_LIPOPROTEIN"/>
    <property type="match status" value="1"/>
</dbReference>
<dbReference type="Gene3D" id="1.10.3460.10">
    <property type="entry name" value="Chlorophyll a/b binding protein domain"/>
    <property type="match status" value="1"/>
</dbReference>
<gene>
    <name evidence="10" type="ORF">CDEB00056_LOCUS15367</name>
</gene>
<protein>
    <recommendedName>
        <fullName evidence="11">Plastid light harvesting protein</fullName>
    </recommendedName>
</protein>
<keyword evidence="4" id="KW-0150">Chloroplast</keyword>
<evidence type="ECO:0000256" key="8">
    <source>
        <dbReference type="PIRSR" id="PIRSR601344-1"/>
    </source>
</evidence>
<dbReference type="GO" id="GO:0030076">
    <property type="term" value="C:light-harvesting complex"/>
    <property type="evidence" value="ECO:0007669"/>
    <property type="project" value="UniProtKB-KW"/>
</dbReference>
<dbReference type="PANTHER" id="PTHR21649">
    <property type="entry name" value="CHLOROPHYLL A/B BINDING PROTEIN"/>
    <property type="match status" value="1"/>
</dbReference>
<reference evidence="10" key="1">
    <citation type="submission" date="2021-01" db="EMBL/GenBank/DDBJ databases">
        <authorList>
            <person name="Corre E."/>
            <person name="Pelletier E."/>
            <person name="Niang G."/>
            <person name="Scheremetjew M."/>
            <person name="Finn R."/>
            <person name="Kale V."/>
            <person name="Holt S."/>
            <person name="Cochrane G."/>
            <person name="Meng A."/>
            <person name="Brown T."/>
            <person name="Cohen L."/>
        </authorList>
    </citation>
    <scope>NUCLEOTIDE SEQUENCE</scope>
    <source>
        <strain evidence="10">MM31A-1</strain>
    </source>
</reference>
<keyword evidence="7" id="KW-0437">Light-harvesting polypeptide</keyword>
<feature type="binding site" evidence="8">
    <location>
        <position position="106"/>
    </location>
    <ligand>
        <name>chlorophyll a</name>
        <dbReference type="ChEBI" id="CHEBI:58416"/>
        <label>1</label>
    </ligand>
</feature>
<keyword evidence="5" id="KW-0602">Photosynthesis</keyword>
<keyword evidence="8" id="KW-0157">Chromophore</keyword>
<feature type="binding site" evidence="8">
    <location>
        <position position="103"/>
    </location>
    <ligand>
        <name>chlorophyll a</name>
        <dbReference type="ChEBI" id="CHEBI:58416"/>
        <label>1</label>
    </ligand>
</feature>
<feature type="binding site" description="axial binding residue" evidence="8">
    <location>
        <position position="175"/>
    </location>
    <ligand>
        <name>chlorophyll b</name>
        <dbReference type="ChEBI" id="CHEBI:61721"/>
        <label>1</label>
    </ligand>
    <ligandPart>
        <name>Mg</name>
        <dbReference type="ChEBI" id="CHEBI:25107"/>
    </ligandPart>
</feature>
<feature type="binding site" evidence="8">
    <location>
        <position position="210"/>
    </location>
    <ligand>
        <name>chlorophyll a</name>
        <dbReference type="ChEBI" id="CHEBI:58416"/>
        <label>1</label>
    </ligand>
</feature>
<evidence type="ECO:0000256" key="1">
    <source>
        <dbReference type="ARBA" id="ARBA00004022"/>
    </source>
</evidence>
<evidence type="ECO:0000256" key="4">
    <source>
        <dbReference type="ARBA" id="ARBA00022528"/>
    </source>
</evidence>
<feature type="chain" id="PRO_5030542520" description="Plastid light harvesting protein" evidence="9">
    <location>
        <begin position="18"/>
        <end position="244"/>
    </location>
</feature>
<comment type="function">
    <text evidence="1">The light-harvesting complex (LHC) functions as a light receptor, it captures and delivers excitation energy to photosystems with which it is closely associated. Energy is transferred from the carotenoid and chlorophyll C (or B) to chlorophyll A and the photosynthetic reaction centers where it is used to synthesize ATP and reducing power.</text>
</comment>
<dbReference type="GO" id="GO:0016020">
    <property type="term" value="C:membrane"/>
    <property type="evidence" value="ECO:0007669"/>
    <property type="project" value="InterPro"/>
</dbReference>
<feature type="binding site" evidence="8">
    <location>
        <position position="215"/>
    </location>
    <ligand>
        <name>chlorophyll a</name>
        <dbReference type="ChEBI" id="CHEBI:58416"/>
        <label>1</label>
    </ligand>
</feature>
<evidence type="ECO:0000256" key="5">
    <source>
        <dbReference type="ARBA" id="ARBA00022531"/>
    </source>
</evidence>
<feature type="binding site" description="axial binding residue" evidence="8">
    <location>
        <position position="154"/>
    </location>
    <ligand>
        <name>chlorophyll b</name>
        <dbReference type="ChEBI" id="CHEBI:61721"/>
        <label>1</label>
    </ligand>
    <ligandPart>
        <name>Mg</name>
        <dbReference type="ChEBI" id="CHEBI:25107"/>
    </ligandPart>
</feature>
<dbReference type="AlphaFoldDB" id="A0A7S3Q9Z2"/>
<dbReference type="Pfam" id="PF00504">
    <property type="entry name" value="Chloroa_b-bind"/>
    <property type="match status" value="1"/>
</dbReference>
<comment type="subcellular location">
    <subcellularLocation>
        <location evidence="2">Plastid</location>
        <location evidence="2">Chloroplast</location>
    </subcellularLocation>
</comment>
<comment type="similarity">
    <text evidence="3">Belongs to the fucoxanthin chlorophyll protein family.</text>
</comment>
<keyword evidence="6" id="KW-0934">Plastid</keyword>
<dbReference type="EMBL" id="HBIO01019961">
    <property type="protein sequence ID" value="CAE0470514.1"/>
    <property type="molecule type" value="Transcribed_RNA"/>
</dbReference>
<dbReference type="GO" id="GO:0009765">
    <property type="term" value="P:photosynthesis, light harvesting"/>
    <property type="evidence" value="ECO:0007669"/>
    <property type="project" value="InterPro"/>
</dbReference>
<feature type="signal peptide" evidence="9">
    <location>
        <begin position="1"/>
        <end position="17"/>
    </location>
</feature>
<evidence type="ECO:0000313" key="10">
    <source>
        <dbReference type="EMBL" id="CAE0470514.1"/>
    </source>
</evidence>
<organism evidence="10">
    <name type="scientific">Chaetoceros debilis</name>
    <dbReference type="NCBI Taxonomy" id="122233"/>
    <lineage>
        <taxon>Eukaryota</taxon>
        <taxon>Sar</taxon>
        <taxon>Stramenopiles</taxon>
        <taxon>Ochrophyta</taxon>
        <taxon>Bacillariophyta</taxon>
        <taxon>Coscinodiscophyceae</taxon>
        <taxon>Chaetocerotophycidae</taxon>
        <taxon>Chaetocerotales</taxon>
        <taxon>Chaetocerotaceae</taxon>
        <taxon>Chaetoceros</taxon>
    </lineage>
</organism>
<dbReference type="InterPro" id="IPR001344">
    <property type="entry name" value="Chloro_AB-bd_pln"/>
</dbReference>
<dbReference type="InterPro" id="IPR022796">
    <property type="entry name" value="Chloroa_b-bind"/>
</dbReference>
<evidence type="ECO:0000256" key="7">
    <source>
        <dbReference type="ARBA" id="ARBA00023243"/>
    </source>
</evidence>
<evidence type="ECO:0000256" key="2">
    <source>
        <dbReference type="ARBA" id="ARBA00004229"/>
    </source>
</evidence>
<evidence type="ECO:0008006" key="11">
    <source>
        <dbReference type="Google" id="ProtNLM"/>
    </source>
</evidence>
<accession>A0A7S3Q9Z2</accession>
<dbReference type="SUPFAM" id="SSF103511">
    <property type="entry name" value="Chlorophyll a-b binding protein"/>
    <property type="match status" value="1"/>
</dbReference>
<feature type="binding site" description="axial binding residue" evidence="8">
    <location>
        <position position="108"/>
    </location>
    <ligand>
        <name>chlorophyll b</name>
        <dbReference type="ChEBI" id="CHEBI:61721"/>
        <label>1</label>
    </ligand>
    <ligandPart>
        <name>Mg</name>
        <dbReference type="ChEBI" id="CHEBI:25107"/>
    </ligandPart>
</feature>
<proteinExistence type="inferred from homology"/>
<evidence type="ECO:0000256" key="3">
    <source>
        <dbReference type="ARBA" id="ARBA00005933"/>
    </source>
</evidence>